<dbReference type="GO" id="GO:0004176">
    <property type="term" value="F:ATP-dependent peptidase activity"/>
    <property type="evidence" value="ECO:0007669"/>
    <property type="project" value="UniProtKB-UniRule"/>
</dbReference>
<comment type="catalytic activity">
    <reaction evidence="2">
        <text>Hydrolysis of proteins in presence of ATP.</text>
        <dbReference type="EC" id="3.4.21.53"/>
    </reaction>
</comment>
<name>A0A9D2HF79_9BACT</name>
<accession>A0A9D2HF79</accession>
<keyword evidence="1 2" id="KW-0645">Protease</keyword>
<feature type="region of interest" description="Disordered" evidence="3">
    <location>
        <begin position="1"/>
        <end position="23"/>
    </location>
</feature>
<feature type="active site" evidence="2">
    <location>
        <position position="714"/>
    </location>
</feature>
<evidence type="ECO:0000259" key="4">
    <source>
        <dbReference type="PROSITE" id="PS51786"/>
    </source>
</evidence>
<dbReference type="Pfam" id="PF05362">
    <property type="entry name" value="Lon_C"/>
    <property type="match status" value="1"/>
</dbReference>
<dbReference type="Gene3D" id="1.10.8.60">
    <property type="match status" value="1"/>
</dbReference>
<evidence type="ECO:0000256" key="1">
    <source>
        <dbReference type="ARBA" id="ARBA00022670"/>
    </source>
</evidence>
<dbReference type="InterPro" id="IPR008269">
    <property type="entry name" value="Lon_proteolytic"/>
</dbReference>
<dbReference type="Pfam" id="PF13654">
    <property type="entry name" value="AAA_32"/>
    <property type="match status" value="1"/>
</dbReference>
<dbReference type="EC" id="3.4.21.53" evidence="2"/>
<feature type="domain" description="Lon proteolytic" evidence="4">
    <location>
        <begin position="581"/>
        <end position="776"/>
    </location>
</feature>
<gene>
    <name evidence="5" type="ORF">H9962_09180</name>
</gene>
<dbReference type="InterPro" id="IPR027065">
    <property type="entry name" value="Lon_Prtase"/>
</dbReference>
<dbReference type="PANTHER" id="PTHR10046">
    <property type="entry name" value="ATP DEPENDENT LON PROTEASE FAMILY MEMBER"/>
    <property type="match status" value="1"/>
</dbReference>
<dbReference type="PROSITE" id="PS51786">
    <property type="entry name" value="LON_PROTEOLYTIC"/>
    <property type="match status" value="1"/>
</dbReference>
<dbReference type="GO" id="GO:0006508">
    <property type="term" value="P:proteolysis"/>
    <property type="evidence" value="ECO:0007669"/>
    <property type="project" value="UniProtKB-KW"/>
</dbReference>
<dbReference type="Pfam" id="PF20436">
    <property type="entry name" value="LonB_AAA-LID"/>
    <property type="match status" value="1"/>
</dbReference>
<sequence length="818" mass="91078">MSPVSRPVHSLPPERLNANWPPERIPWETSDAIPRNGRRRPAQPRALQALELALHIRTEGYNVYLAGESDLGRTYMLRDFLAPRARKEATPPDLLYVNNFDDPDRPLLLRVPAGQGRQIKSSVADALQQVRRELPVRLEADSYVKKRGELLDRFQSARTNLLKEMDSRAGGKGFNLDVDDQGSLTLYPLIEGKRLSEEEFEKLDAQLRRSLKRKGDALLQAMTGLVRKMSQAERDFRLHEKDLEREVVSAVLDRYLTPVAERACRNAADDACVEALRVFFERMRADILNNVDAFLPREGQGTPSLPFEPSPPLPPEPDYYRYDINLFVDNSLTKGAPIVVDDHPTFTNLLGCVERESEMGALVTDFTLIKAGSLHRANGGYLVLHMEDVLQHHGAWEGLMRALRSGLARVEEAADGQEPARTKGIEPEALSLNLKVVLVGSDDLYETLLAHDDRFSKLFKIKAQMSCETERTAAGVRNWLQSLARVIDEAKLLPFRRDALAGLVDYGSWLCEDHRKLSLKFPLVREVMIEASALAAMSGGAAVDRAALDRALDGQLYRANLVEELFMEEYDRDLIKIRTSGAEVGRVNGLSVTWNGDFEFGLPHQISCTVGVGHGGIIDLEREAELGGPIHTKAMMILKSYLVDQFAHNKPLVLTGSLCFEQSYTGIEGDSASGAELAALLSAISEVPLRLSLAFTGAVSQSGQIMAVGGVTRKIEGFFELCSRRGLSGEQGVIIPRDNIEHLMLESKVVDAVRRGRFAVYPVTHISEALELLTGLPAGRRRKDGSFPKGSLFRLVDDRLHELGWLAEHCFKTRRRKG</sequence>
<dbReference type="Pfam" id="PF20437">
    <property type="entry name" value="LonC_helical"/>
    <property type="match status" value="1"/>
</dbReference>
<evidence type="ECO:0000256" key="3">
    <source>
        <dbReference type="SAM" id="MobiDB-lite"/>
    </source>
</evidence>
<protein>
    <recommendedName>
        <fullName evidence="2">endopeptidase La</fullName>
        <ecNumber evidence="2">3.4.21.53</ecNumber>
    </recommendedName>
</protein>
<dbReference type="SUPFAM" id="SSF54211">
    <property type="entry name" value="Ribosomal protein S5 domain 2-like"/>
    <property type="match status" value="1"/>
</dbReference>
<dbReference type="EMBL" id="DXAN01000028">
    <property type="protein sequence ID" value="HJA09342.1"/>
    <property type="molecule type" value="Genomic_DNA"/>
</dbReference>
<dbReference type="InterPro" id="IPR041699">
    <property type="entry name" value="AAA_32"/>
</dbReference>
<proteinExistence type="inferred from homology"/>
<dbReference type="InterPro" id="IPR020568">
    <property type="entry name" value="Ribosomal_Su5_D2-typ_SF"/>
</dbReference>
<dbReference type="GO" id="GO:0004252">
    <property type="term" value="F:serine-type endopeptidase activity"/>
    <property type="evidence" value="ECO:0007669"/>
    <property type="project" value="UniProtKB-UniRule"/>
</dbReference>
<dbReference type="GO" id="GO:0030163">
    <property type="term" value="P:protein catabolic process"/>
    <property type="evidence" value="ECO:0007669"/>
    <property type="project" value="InterPro"/>
</dbReference>
<comment type="similarity">
    <text evidence="2">Belongs to the peptidase S16 family.</text>
</comment>
<organism evidence="5 6">
    <name type="scientific">Candidatus Mailhella merdigallinarum</name>
    <dbReference type="NCBI Taxonomy" id="2838658"/>
    <lineage>
        <taxon>Bacteria</taxon>
        <taxon>Pseudomonadati</taxon>
        <taxon>Thermodesulfobacteriota</taxon>
        <taxon>Desulfovibrionia</taxon>
        <taxon>Desulfovibrionales</taxon>
        <taxon>Desulfovibrionaceae</taxon>
        <taxon>Mailhella</taxon>
    </lineage>
</organism>
<dbReference type="InterPro" id="IPR014721">
    <property type="entry name" value="Ribsml_uS5_D2-typ_fold_subgr"/>
</dbReference>
<reference evidence="5" key="1">
    <citation type="journal article" date="2021" name="PeerJ">
        <title>Extensive microbial diversity within the chicken gut microbiome revealed by metagenomics and culture.</title>
        <authorList>
            <person name="Gilroy R."/>
            <person name="Ravi A."/>
            <person name="Getino M."/>
            <person name="Pursley I."/>
            <person name="Horton D.L."/>
            <person name="Alikhan N.F."/>
            <person name="Baker D."/>
            <person name="Gharbi K."/>
            <person name="Hall N."/>
            <person name="Watson M."/>
            <person name="Adriaenssens E.M."/>
            <person name="Foster-Nyarko E."/>
            <person name="Jarju S."/>
            <person name="Secka A."/>
            <person name="Antonio M."/>
            <person name="Oren A."/>
            <person name="Chaudhuri R.R."/>
            <person name="La Ragione R."/>
            <person name="Hildebrand F."/>
            <person name="Pallen M.J."/>
        </authorList>
    </citation>
    <scope>NUCLEOTIDE SEQUENCE</scope>
    <source>
        <strain evidence="5">CHK186-16707</strain>
    </source>
</reference>
<keyword evidence="2" id="KW-0720">Serine protease</keyword>
<comment type="caution">
    <text evidence="5">The sequence shown here is derived from an EMBL/GenBank/DDBJ whole genome shotgun (WGS) entry which is preliminary data.</text>
</comment>
<dbReference type="Proteomes" id="UP000824225">
    <property type="component" value="Unassembled WGS sequence"/>
</dbReference>
<dbReference type="InterPro" id="IPR027417">
    <property type="entry name" value="P-loop_NTPase"/>
</dbReference>
<dbReference type="InterPro" id="IPR046844">
    <property type="entry name" value="Lon-like_helical"/>
</dbReference>
<keyword evidence="2" id="KW-0378">Hydrolase</keyword>
<dbReference type="Gene3D" id="3.30.230.10">
    <property type="match status" value="1"/>
</dbReference>
<dbReference type="Gene3D" id="3.40.50.300">
    <property type="entry name" value="P-loop containing nucleotide triphosphate hydrolases"/>
    <property type="match status" value="2"/>
</dbReference>
<feature type="active site" evidence="2">
    <location>
        <position position="671"/>
    </location>
</feature>
<reference evidence="5" key="2">
    <citation type="submission" date="2021-04" db="EMBL/GenBank/DDBJ databases">
        <authorList>
            <person name="Gilroy R."/>
        </authorList>
    </citation>
    <scope>NUCLEOTIDE SEQUENCE</scope>
    <source>
        <strain evidence="5">CHK186-16707</strain>
    </source>
</reference>
<evidence type="ECO:0000313" key="6">
    <source>
        <dbReference type="Proteomes" id="UP000824225"/>
    </source>
</evidence>
<evidence type="ECO:0000313" key="5">
    <source>
        <dbReference type="EMBL" id="HJA09342.1"/>
    </source>
</evidence>
<dbReference type="InterPro" id="IPR046843">
    <property type="entry name" value="LonB_AAA-LID"/>
</dbReference>
<evidence type="ECO:0000256" key="2">
    <source>
        <dbReference type="PROSITE-ProRule" id="PRU01122"/>
    </source>
</evidence>
<dbReference type="GO" id="GO:0005524">
    <property type="term" value="F:ATP binding"/>
    <property type="evidence" value="ECO:0007669"/>
    <property type="project" value="InterPro"/>
</dbReference>
<dbReference type="AlphaFoldDB" id="A0A9D2HF79"/>